<dbReference type="Pfam" id="PF00583">
    <property type="entry name" value="Acetyltransf_1"/>
    <property type="match status" value="1"/>
</dbReference>
<proteinExistence type="predicted"/>
<accession>A0A8E1W3J2</accession>
<organism evidence="5 6">
    <name type="scientific">Amycolatopsis echigonensis</name>
    <dbReference type="NCBI Taxonomy" id="2576905"/>
    <lineage>
        <taxon>Bacteria</taxon>
        <taxon>Bacillati</taxon>
        <taxon>Actinomycetota</taxon>
        <taxon>Actinomycetes</taxon>
        <taxon>Pseudonocardiales</taxon>
        <taxon>Pseudonocardiaceae</taxon>
        <taxon>Amycolatopsis</taxon>
    </lineage>
</organism>
<reference evidence="5 6" key="1">
    <citation type="submission" date="2020-08" db="EMBL/GenBank/DDBJ databases">
        <title>Amycolatopsis echigonensis JCM 21831.</title>
        <authorList>
            <person name="Tedsree N."/>
            <person name="Kuncharoen N."/>
            <person name="Likhitwitayawuid K."/>
            <person name="Tanasupawat S."/>
        </authorList>
    </citation>
    <scope>NUCLEOTIDE SEQUENCE [LARGE SCALE GENOMIC DNA]</scope>
    <source>
        <strain evidence="5 6">JCM 21831</strain>
    </source>
</reference>
<dbReference type="Gene3D" id="3.40.630.30">
    <property type="match status" value="1"/>
</dbReference>
<name>A0A8E1W3J2_9PSEU</name>
<evidence type="ECO:0000313" key="5">
    <source>
        <dbReference type="EMBL" id="MBB2503037.1"/>
    </source>
</evidence>
<comment type="caution">
    <text evidence="5">The sequence shown here is derived from an EMBL/GenBank/DDBJ whole genome shotgun (WGS) entry which is preliminary data.</text>
</comment>
<dbReference type="AlphaFoldDB" id="A0A8E1W3J2"/>
<keyword evidence="2" id="KW-0012">Acyltransferase</keyword>
<feature type="region of interest" description="Disordered" evidence="3">
    <location>
        <begin position="1"/>
        <end position="62"/>
    </location>
</feature>
<dbReference type="InterPro" id="IPR050832">
    <property type="entry name" value="Bact_Acetyltransf"/>
</dbReference>
<evidence type="ECO:0000256" key="3">
    <source>
        <dbReference type="SAM" id="MobiDB-lite"/>
    </source>
</evidence>
<feature type="domain" description="N-acetyltransferase" evidence="4">
    <location>
        <begin position="230"/>
        <end position="381"/>
    </location>
</feature>
<dbReference type="GO" id="GO:0016747">
    <property type="term" value="F:acyltransferase activity, transferring groups other than amino-acyl groups"/>
    <property type="evidence" value="ECO:0007669"/>
    <property type="project" value="InterPro"/>
</dbReference>
<keyword evidence="1" id="KW-0808">Transferase</keyword>
<feature type="region of interest" description="Disordered" evidence="3">
    <location>
        <begin position="384"/>
        <end position="404"/>
    </location>
</feature>
<gene>
    <name evidence="5" type="ORF">H5411_28365</name>
</gene>
<evidence type="ECO:0000256" key="1">
    <source>
        <dbReference type="ARBA" id="ARBA00022679"/>
    </source>
</evidence>
<evidence type="ECO:0000313" key="6">
    <source>
        <dbReference type="Proteomes" id="UP000550260"/>
    </source>
</evidence>
<dbReference type="PROSITE" id="PS51186">
    <property type="entry name" value="GNAT"/>
    <property type="match status" value="1"/>
</dbReference>
<dbReference type="InterPro" id="IPR016181">
    <property type="entry name" value="Acyl_CoA_acyltransferase"/>
</dbReference>
<feature type="compositionally biased region" description="Low complexity" evidence="3">
    <location>
        <begin position="392"/>
        <end position="404"/>
    </location>
</feature>
<dbReference type="SUPFAM" id="SSF55729">
    <property type="entry name" value="Acyl-CoA N-acyltransferases (Nat)"/>
    <property type="match status" value="1"/>
</dbReference>
<dbReference type="InterPro" id="IPR000182">
    <property type="entry name" value="GNAT_dom"/>
</dbReference>
<dbReference type="Proteomes" id="UP000550260">
    <property type="component" value="Unassembled WGS sequence"/>
</dbReference>
<dbReference type="PANTHER" id="PTHR43877">
    <property type="entry name" value="AMINOALKYLPHOSPHONATE N-ACETYLTRANSFERASE-RELATED-RELATED"/>
    <property type="match status" value="1"/>
</dbReference>
<evidence type="ECO:0000256" key="2">
    <source>
        <dbReference type="ARBA" id="ARBA00023315"/>
    </source>
</evidence>
<protein>
    <submittedName>
        <fullName evidence="5">GNAT family N-acetyltransferase</fullName>
    </submittedName>
</protein>
<dbReference type="EMBL" id="JACJHR010000047">
    <property type="protein sequence ID" value="MBB2503037.1"/>
    <property type="molecule type" value="Genomic_DNA"/>
</dbReference>
<evidence type="ECO:0000259" key="4">
    <source>
        <dbReference type="PROSITE" id="PS51186"/>
    </source>
</evidence>
<sequence>MTTALPTAEGTPKPSSRPHPAPAAADGAGAGKHDVPSATTFPADGDTASESEAGRRRVSAATAPPVAGELCIGTDTQDLRAPATTAVTAEKTDAEAGESRVQAATVGTAARETVAETTVRGLRDPAATALVAARRAIVDPGCRAPMLRMVLSADLVTLVPANEANPKRTEGGHRAVFPFGDGQAYVARRRWVAFAEPELAQAAAFLELLAAAEQNLAGPVVLDRPDGAAVVLRLGTPRDIDAIGAVHLRCSAKTLFNRYHTGLSTVPRKWLHRLLMPPRGTSLLAVCGRDVIGFGQLISQLDGTAEVSLLVEDAWQRQGIGTALLARLAALAEAGGTTELSAIRLAGNDAMVRTAVRAGLQVETCSDDDTVLRLVAARTPRTVSGSRTSLCPAPRAAPASSGRA</sequence>